<feature type="transmembrane region" description="Helical" evidence="8">
    <location>
        <begin position="124"/>
        <end position="146"/>
    </location>
</feature>
<feature type="transmembrane region" description="Helical" evidence="8">
    <location>
        <begin position="193"/>
        <end position="215"/>
    </location>
</feature>
<proteinExistence type="predicted"/>
<evidence type="ECO:0000256" key="5">
    <source>
        <dbReference type="ARBA" id="ARBA00022989"/>
    </source>
</evidence>
<dbReference type="InterPro" id="IPR052836">
    <property type="entry name" value="PRRT_domain-containing"/>
</dbReference>
<dbReference type="PANTHER" id="PTHR35578">
    <property type="entry name" value="PROLINE-RICH TRANSMEMBRANE PROTEIN 4-RELATED"/>
    <property type="match status" value="1"/>
</dbReference>
<keyword evidence="6 8" id="KW-0472">Membrane</keyword>
<evidence type="ECO:0000259" key="9">
    <source>
        <dbReference type="Pfam" id="PF25987"/>
    </source>
</evidence>
<keyword evidence="2" id="KW-0597">Phosphoprotein</keyword>
<dbReference type="Pfam" id="PF25987">
    <property type="entry name" value="PRRT3"/>
    <property type="match status" value="1"/>
</dbReference>
<dbReference type="AlphaFoldDB" id="A0A9D4CEN5"/>
<accession>A0A9D4CEN5</accession>
<feature type="transmembrane region" description="Helical" evidence="8">
    <location>
        <begin position="227"/>
        <end position="249"/>
    </location>
</feature>
<feature type="transmembrane region" description="Helical" evidence="8">
    <location>
        <begin position="261"/>
        <end position="282"/>
    </location>
</feature>
<name>A0A9D4CEN5_DREPO</name>
<dbReference type="EMBL" id="JAIWYP010000013">
    <property type="protein sequence ID" value="KAH3722191.1"/>
    <property type="molecule type" value="Genomic_DNA"/>
</dbReference>
<evidence type="ECO:0000256" key="8">
    <source>
        <dbReference type="SAM" id="Phobius"/>
    </source>
</evidence>
<evidence type="ECO:0000256" key="2">
    <source>
        <dbReference type="ARBA" id="ARBA00022553"/>
    </source>
</evidence>
<protein>
    <recommendedName>
        <fullName evidence="9">Proline-rich transmembrane protein 3/4 domain-containing protein</fullName>
    </recommendedName>
</protein>
<organism evidence="10 11">
    <name type="scientific">Dreissena polymorpha</name>
    <name type="common">Zebra mussel</name>
    <name type="synonym">Mytilus polymorpha</name>
    <dbReference type="NCBI Taxonomy" id="45954"/>
    <lineage>
        <taxon>Eukaryota</taxon>
        <taxon>Metazoa</taxon>
        <taxon>Spiralia</taxon>
        <taxon>Lophotrochozoa</taxon>
        <taxon>Mollusca</taxon>
        <taxon>Bivalvia</taxon>
        <taxon>Autobranchia</taxon>
        <taxon>Heteroconchia</taxon>
        <taxon>Euheterodonta</taxon>
        <taxon>Imparidentia</taxon>
        <taxon>Neoheterodontei</taxon>
        <taxon>Myida</taxon>
        <taxon>Dreissenoidea</taxon>
        <taxon>Dreissenidae</taxon>
        <taxon>Dreissena</taxon>
    </lineage>
</organism>
<reference evidence="10" key="2">
    <citation type="submission" date="2020-11" db="EMBL/GenBank/DDBJ databases">
        <authorList>
            <person name="McCartney M.A."/>
            <person name="Auch B."/>
            <person name="Kono T."/>
            <person name="Mallez S."/>
            <person name="Becker A."/>
            <person name="Gohl D.M."/>
            <person name="Silverstein K.A.T."/>
            <person name="Koren S."/>
            <person name="Bechman K.B."/>
            <person name="Herman A."/>
            <person name="Abrahante J.E."/>
            <person name="Garbe J."/>
        </authorList>
    </citation>
    <scope>NUCLEOTIDE SEQUENCE</scope>
    <source>
        <strain evidence="10">Duluth1</strain>
        <tissue evidence="10">Whole animal</tissue>
    </source>
</reference>
<dbReference type="InterPro" id="IPR059081">
    <property type="entry name" value="PRRT3-4"/>
</dbReference>
<keyword evidence="5 8" id="KW-1133">Transmembrane helix</keyword>
<feature type="domain" description="Proline-rich transmembrane protein 3/4" evidence="9">
    <location>
        <begin position="97"/>
        <end position="292"/>
    </location>
</feature>
<comment type="caution">
    <text evidence="10">The sequence shown here is derived from an EMBL/GenBank/DDBJ whole genome shotgun (WGS) entry which is preliminary data.</text>
</comment>
<evidence type="ECO:0000256" key="1">
    <source>
        <dbReference type="ARBA" id="ARBA00004141"/>
    </source>
</evidence>
<evidence type="ECO:0000256" key="6">
    <source>
        <dbReference type="ARBA" id="ARBA00023136"/>
    </source>
</evidence>
<dbReference type="Proteomes" id="UP000828390">
    <property type="component" value="Unassembled WGS sequence"/>
</dbReference>
<feature type="transmembrane region" description="Helical" evidence="8">
    <location>
        <begin position="158"/>
        <end position="181"/>
    </location>
</feature>
<dbReference type="PANTHER" id="PTHR35578:SF6">
    <property type="entry name" value="PROLINE-RICH TRANSMEMBRANE PROTEIN 4"/>
    <property type="match status" value="1"/>
</dbReference>
<evidence type="ECO:0000256" key="4">
    <source>
        <dbReference type="ARBA" id="ARBA00022729"/>
    </source>
</evidence>
<sequence>MEQFSVGGEPEVISELGSLVKGEPEAEVISEPEANVTSESEAEVTSEPEAEVTSEPEAEVTTEPEPESHTTAAESRPEPEVEGNAEAEGTHNPEPEGQESSLAEAEPNWPEAFNEWGPAWHLHVYMFASLFLSIAIVTCASMTFYLRDRRRLRQGILTFTLQCLLLTFTLLRSLSLFINPYQTVHGNDSPGLVFMWTFALPGLTASYSVLLLVFLDTTKMTLGPPMFQRLSVLLGITAAHFVVVMTSDIVCFFESSACKPMLMFCQCLFILYGLLLGVGYLYTAIVVTKKCSSEVLHGKSSFE</sequence>
<keyword evidence="3 8" id="KW-0812">Transmembrane</keyword>
<keyword evidence="4" id="KW-0732">Signal</keyword>
<evidence type="ECO:0000256" key="7">
    <source>
        <dbReference type="SAM" id="MobiDB-lite"/>
    </source>
</evidence>
<evidence type="ECO:0000256" key="3">
    <source>
        <dbReference type="ARBA" id="ARBA00022692"/>
    </source>
</evidence>
<comment type="subcellular location">
    <subcellularLocation>
        <location evidence="1">Membrane</location>
        <topology evidence="1">Multi-pass membrane protein</topology>
    </subcellularLocation>
</comment>
<evidence type="ECO:0000313" key="11">
    <source>
        <dbReference type="Proteomes" id="UP000828390"/>
    </source>
</evidence>
<keyword evidence="11" id="KW-1185">Reference proteome</keyword>
<reference evidence="10" key="1">
    <citation type="journal article" date="2019" name="bioRxiv">
        <title>The Genome of the Zebra Mussel, Dreissena polymorpha: A Resource for Invasive Species Research.</title>
        <authorList>
            <person name="McCartney M.A."/>
            <person name="Auch B."/>
            <person name="Kono T."/>
            <person name="Mallez S."/>
            <person name="Zhang Y."/>
            <person name="Obille A."/>
            <person name="Becker A."/>
            <person name="Abrahante J.E."/>
            <person name="Garbe J."/>
            <person name="Badalamenti J.P."/>
            <person name="Herman A."/>
            <person name="Mangelson H."/>
            <person name="Liachko I."/>
            <person name="Sullivan S."/>
            <person name="Sone E.D."/>
            <person name="Koren S."/>
            <person name="Silverstein K.A.T."/>
            <person name="Beckman K.B."/>
            <person name="Gohl D.M."/>
        </authorList>
    </citation>
    <scope>NUCLEOTIDE SEQUENCE</scope>
    <source>
        <strain evidence="10">Duluth1</strain>
        <tissue evidence="10">Whole animal</tissue>
    </source>
</reference>
<gene>
    <name evidence="10" type="ORF">DPMN_065145</name>
</gene>
<evidence type="ECO:0000313" key="10">
    <source>
        <dbReference type="EMBL" id="KAH3722191.1"/>
    </source>
</evidence>
<feature type="compositionally biased region" description="Acidic residues" evidence="7">
    <location>
        <begin position="40"/>
        <end position="65"/>
    </location>
</feature>
<feature type="region of interest" description="Disordered" evidence="7">
    <location>
        <begin position="1"/>
        <end position="106"/>
    </location>
</feature>